<evidence type="ECO:0000313" key="3">
    <source>
        <dbReference type="Proteomes" id="UP000279271"/>
    </source>
</evidence>
<gene>
    <name evidence="2" type="ORF">APUTEX25_000517</name>
</gene>
<feature type="region of interest" description="Disordered" evidence="1">
    <location>
        <begin position="63"/>
        <end position="93"/>
    </location>
</feature>
<comment type="caution">
    <text evidence="2">The sequence shown here is derived from an EMBL/GenBank/DDBJ whole genome shotgun (WGS) entry which is preliminary data.</text>
</comment>
<evidence type="ECO:0000256" key="1">
    <source>
        <dbReference type="SAM" id="MobiDB-lite"/>
    </source>
</evidence>
<feature type="compositionally biased region" description="Polar residues" evidence="1">
    <location>
        <begin position="63"/>
        <end position="80"/>
    </location>
</feature>
<dbReference type="AlphaFoldDB" id="A0A3M7KYV9"/>
<reference evidence="3" key="1">
    <citation type="journal article" date="2018" name="Algal Res.">
        <title>Characterization of plant carbon substrate utilization by Auxenochlorella protothecoides.</title>
        <authorList>
            <person name="Vogler B.W."/>
            <person name="Starkenburg S.R."/>
            <person name="Sudasinghe N."/>
            <person name="Schambach J.Y."/>
            <person name="Rollin J.A."/>
            <person name="Pattathil S."/>
            <person name="Barry A.N."/>
        </authorList>
    </citation>
    <scope>NUCLEOTIDE SEQUENCE [LARGE SCALE GENOMIC DNA]</scope>
    <source>
        <strain evidence="3">UTEX 25</strain>
    </source>
</reference>
<name>A0A3M7KYV9_AUXPR</name>
<dbReference type="Proteomes" id="UP000279271">
    <property type="component" value="Unassembled WGS sequence"/>
</dbReference>
<accession>A0A3M7KYV9</accession>
<dbReference type="EMBL" id="QOKY01000172">
    <property type="protein sequence ID" value="RMZ55000.1"/>
    <property type="molecule type" value="Genomic_DNA"/>
</dbReference>
<evidence type="ECO:0000313" key="2">
    <source>
        <dbReference type="EMBL" id="RMZ55000.1"/>
    </source>
</evidence>
<protein>
    <submittedName>
        <fullName evidence="2">Uncharacterized protein</fullName>
    </submittedName>
</protein>
<organism evidence="2 3">
    <name type="scientific">Auxenochlorella protothecoides</name>
    <name type="common">Green microalga</name>
    <name type="synonym">Chlorella protothecoides</name>
    <dbReference type="NCBI Taxonomy" id="3075"/>
    <lineage>
        <taxon>Eukaryota</taxon>
        <taxon>Viridiplantae</taxon>
        <taxon>Chlorophyta</taxon>
        <taxon>core chlorophytes</taxon>
        <taxon>Trebouxiophyceae</taxon>
        <taxon>Chlorellales</taxon>
        <taxon>Chlorellaceae</taxon>
        <taxon>Auxenochlorella</taxon>
    </lineage>
</organism>
<proteinExistence type="predicted"/>
<sequence length="93" mass="9494">MTLKASVNVVLGGHWGSAKRLLQAAERGDAATVTEVLNAHPQLAAFGGFNSSSTPLHRAAEGVTTTTTQNGVPASTQEGVTTTTTQKGVPAYT</sequence>